<dbReference type="Gene3D" id="2.60.120.470">
    <property type="entry name" value="PITH domain"/>
    <property type="match status" value="1"/>
</dbReference>
<feature type="region of interest" description="Disordered" evidence="4">
    <location>
        <begin position="118"/>
        <end position="153"/>
    </location>
</feature>
<feature type="region of interest" description="Disordered" evidence="4">
    <location>
        <begin position="299"/>
        <end position="391"/>
    </location>
</feature>
<feature type="domain" description="SH3" evidence="5">
    <location>
        <begin position="40"/>
        <end position="101"/>
    </location>
</feature>
<proteinExistence type="predicted"/>
<gene>
    <name evidence="8" type="ORF">CAUJ_LOCUS6756</name>
</gene>
<dbReference type="Proteomes" id="UP000835052">
    <property type="component" value="Unassembled WGS sequence"/>
</dbReference>
<sequence length="800" mass="86313">MSHSGETEILSKGNVKDIVNRLSRDMTNRAPFSLHEPRKAMPLLLVGTFAYTAQQPDELSFAVGETIEFLEDIEDGWSRGRLKSTGQVGMYPTNFVAPKVPTNAPTSRPKADVVLRSAEPRANDRTPSVVGEAAPTSTSAAATSHFEPSVEANPKTKEMARVKFVYTPQHSDELALSEVDTLITILRKDCGDAGWFEGEVHGKKGLFPDNFVELVQVPANTHSGSSYSTVVHSSRFGSTSSASSIPSRPPPTNPPPPAVPAKPSKNKIMDTGSTASSAASAISSRSFAALRDHMEKGLKVVPPDQVSSLHGRPSDRESAESVRPTSTVEPPGVDWNAEDQVSQLQHVTKSRARPPSKRPASMLMLRKKSTDSGLDEVTDGASPPVTAPTPQNISASMYVPSVNNSSSVAPVTANNNNSLSHLKTAQTITTTTKQALRPMGSNTSTFSAEIETTPLKPTTNHVVTTTSDHSTNPTSFVAESAKTTSSDFVSRADYNNLLAKFTALEARVALLEKSSRNMPVIECHDNSEFSSLMASAGGKPVVIDFTATWCGPCKQIAPVFDSLSSKYPGMVFLKVDVDKCDEIAASHGVSAMPTFQVHINGQKMEQMSGANPSGLEKMVEKYSSIVETSLVKGQVDLGNLYDKRQMECLNGLDECPLESFLEGNCKMISDCDEQLILTLPFNQPVKVHSIYIKGTGPRCPKVVRIFTNMPRALDFDNALGAEPIQIIEFGEKAQSPDGEVIALKYVKFQNVQSIHLFIENNQGDEEVTELEEIKIFGTPIASLNMSGFKRVSGKAGEASH</sequence>
<dbReference type="AlphaFoldDB" id="A0A8S1H638"/>
<evidence type="ECO:0000256" key="1">
    <source>
        <dbReference type="ARBA" id="ARBA00022443"/>
    </source>
</evidence>
<feature type="domain" description="Thioredoxin" evidence="6">
    <location>
        <begin position="497"/>
        <end position="624"/>
    </location>
</feature>
<dbReference type="EMBL" id="CAJGYM010000018">
    <property type="protein sequence ID" value="CAD6190837.1"/>
    <property type="molecule type" value="Genomic_DNA"/>
</dbReference>
<comment type="caution">
    <text evidence="8">The sequence shown here is derived from an EMBL/GenBank/DDBJ whole genome shotgun (WGS) entry which is preliminary data.</text>
</comment>
<evidence type="ECO:0000256" key="4">
    <source>
        <dbReference type="SAM" id="MobiDB-lite"/>
    </source>
</evidence>
<dbReference type="OrthoDB" id="2121326at2759"/>
<reference evidence="8" key="1">
    <citation type="submission" date="2020-10" db="EMBL/GenBank/DDBJ databases">
        <authorList>
            <person name="Kikuchi T."/>
        </authorList>
    </citation>
    <scope>NUCLEOTIDE SEQUENCE</scope>
    <source>
        <strain evidence="8">NKZ352</strain>
    </source>
</reference>
<feature type="compositionally biased region" description="Low complexity" evidence="4">
    <location>
        <begin position="133"/>
        <end position="144"/>
    </location>
</feature>
<feature type="domain" description="SH3" evidence="5">
    <location>
        <begin position="155"/>
        <end position="217"/>
    </location>
</feature>
<organism evidence="8 9">
    <name type="scientific">Caenorhabditis auriculariae</name>
    <dbReference type="NCBI Taxonomy" id="2777116"/>
    <lineage>
        <taxon>Eukaryota</taxon>
        <taxon>Metazoa</taxon>
        <taxon>Ecdysozoa</taxon>
        <taxon>Nematoda</taxon>
        <taxon>Chromadorea</taxon>
        <taxon>Rhabditida</taxon>
        <taxon>Rhabditina</taxon>
        <taxon>Rhabditomorpha</taxon>
        <taxon>Rhabditoidea</taxon>
        <taxon>Rhabditidae</taxon>
        <taxon>Peloderinae</taxon>
        <taxon>Caenorhabditis</taxon>
    </lineage>
</organism>
<feature type="region of interest" description="Disordered" evidence="4">
    <location>
        <begin position="222"/>
        <end position="281"/>
    </location>
</feature>
<evidence type="ECO:0000256" key="3">
    <source>
        <dbReference type="PROSITE-ProRule" id="PRU00192"/>
    </source>
</evidence>
<dbReference type="InterPro" id="IPR036249">
    <property type="entry name" value="Thioredoxin-like_sf"/>
</dbReference>
<feature type="domain" description="PITH" evidence="7">
    <location>
        <begin position="626"/>
        <end position="795"/>
    </location>
</feature>
<evidence type="ECO:0000313" key="9">
    <source>
        <dbReference type="Proteomes" id="UP000835052"/>
    </source>
</evidence>
<protein>
    <submittedName>
        <fullName evidence="8">Uncharacterized protein</fullName>
    </submittedName>
</protein>
<keyword evidence="2" id="KW-1015">Disulfide bond</keyword>
<dbReference type="Pfam" id="PF06201">
    <property type="entry name" value="PITH"/>
    <property type="match status" value="1"/>
</dbReference>
<evidence type="ECO:0000313" key="8">
    <source>
        <dbReference type="EMBL" id="CAD6190837.1"/>
    </source>
</evidence>
<dbReference type="Pfam" id="PF00085">
    <property type="entry name" value="Thioredoxin"/>
    <property type="match status" value="1"/>
</dbReference>
<dbReference type="SUPFAM" id="SSF49785">
    <property type="entry name" value="Galactose-binding domain-like"/>
    <property type="match status" value="1"/>
</dbReference>
<dbReference type="InterPro" id="IPR036028">
    <property type="entry name" value="SH3-like_dom_sf"/>
</dbReference>
<keyword evidence="1 3" id="KW-0728">SH3 domain</keyword>
<accession>A0A8S1H638</accession>
<evidence type="ECO:0000259" key="7">
    <source>
        <dbReference type="PROSITE" id="PS51532"/>
    </source>
</evidence>
<keyword evidence="9" id="KW-1185">Reference proteome</keyword>
<dbReference type="CDD" id="cd02947">
    <property type="entry name" value="TRX_family"/>
    <property type="match status" value="1"/>
</dbReference>
<dbReference type="Pfam" id="PF00018">
    <property type="entry name" value="SH3_1"/>
    <property type="match status" value="1"/>
</dbReference>
<dbReference type="PROSITE" id="PS51352">
    <property type="entry name" value="THIOREDOXIN_2"/>
    <property type="match status" value="1"/>
</dbReference>
<evidence type="ECO:0000259" key="6">
    <source>
        <dbReference type="PROSITE" id="PS51352"/>
    </source>
</evidence>
<dbReference type="SUPFAM" id="SSF52833">
    <property type="entry name" value="Thioredoxin-like"/>
    <property type="match status" value="1"/>
</dbReference>
<dbReference type="FunFam" id="3.40.30.10:FF:000245">
    <property type="entry name" value="Thioredoxin"/>
    <property type="match status" value="1"/>
</dbReference>
<dbReference type="SMART" id="SM00326">
    <property type="entry name" value="SH3"/>
    <property type="match status" value="2"/>
</dbReference>
<evidence type="ECO:0000259" key="5">
    <source>
        <dbReference type="PROSITE" id="PS50002"/>
    </source>
</evidence>
<dbReference type="InterPro" id="IPR013766">
    <property type="entry name" value="Thioredoxin_domain"/>
</dbReference>
<feature type="compositionally biased region" description="Pro residues" evidence="4">
    <location>
        <begin position="247"/>
        <end position="260"/>
    </location>
</feature>
<dbReference type="SUPFAM" id="SSF50044">
    <property type="entry name" value="SH3-domain"/>
    <property type="match status" value="2"/>
</dbReference>
<dbReference type="InterPro" id="IPR010400">
    <property type="entry name" value="PITH_dom"/>
</dbReference>
<name>A0A8S1H638_9PELO</name>
<evidence type="ECO:0000256" key="2">
    <source>
        <dbReference type="ARBA" id="ARBA00023157"/>
    </source>
</evidence>
<dbReference type="Pfam" id="PF14604">
    <property type="entry name" value="SH3_9"/>
    <property type="match status" value="1"/>
</dbReference>
<dbReference type="InterPro" id="IPR001452">
    <property type="entry name" value="SH3_domain"/>
</dbReference>
<feature type="compositionally biased region" description="Low complexity" evidence="4">
    <location>
        <begin position="222"/>
        <end position="246"/>
    </location>
</feature>
<dbReference type="Gene3D" id="2.30.30.40">
    <property type="entry name" value="SH3 Domains"/>
    <property type="match status" value="2"/>
</dbReference>
<dbReference type="InterPro" id="IPR037047">
    <property type="entry name" value="PITH_dom_sf"/>
</dbReference>
<dbReference type="PANTHER" id="PTHR46115">
    <property type="entry name" value="THIOREDOXIN-LIKE PROTEIN 1"/>
    <property type="match status" value="1"/>
</dbReference>
<dbReference type="PROSITE" id="PS50002">
    <property type="entry name" value="SH3"/>
    <property type="match status" value="2"/>
</dbReference>
<dbReference type="GO" id="GO:0005737">
    <property type="term" value="C:cytoplasm"/>
    <property type="evidence" value="ECO:0007669"/>
    <property type="project" value="UniProtKB-ARBA"/>
</dbReference>
<dbReference type="PROSITE" id="PS00194">
    <property type="entry name" value="THIOREDOXIN_1"/>
    <property type="match status" value="1"/>
</dbReference>
<dbReference type="InterPro" id="IPR017937">
    <property type="entry name" value="Thioredoxin_CS"/>
</dbReference>
<dbReference type="InterPro" id="IPR008979">
    <property type="entry name" value="Galactose-bd-like_sf"/>
</dbReference>
<dbReference type="PROSITE" id="PS51532">
    <property type="entry name" value="PITH"/>
    <property type="match status" value="1"/>
</dbReference>
<dbReference type="Gene3D" id="3.40.30.10">
    <property type="entry name" value="Glutaredoxin"/>
    <property type="match status" value="1"/>
</dbReference>